<dbReference type="RefSeq" id="WP_211286278.1">
    <property type="nucleotide sequence ID" value="NZ_CP026923.1"/>
</dbReference>
<name>A0A2L2BR28_9MICO</name>
<evidence type="ECO:0000313" key="1">
    <source>
        <dbReference type="EMBL" id="AVG24120.1"/>
    </source>
</evidence>
<dbReference type="Proteomes" id="UP000243077">
    <property type="component" value="Chromosome"/>
</dbReference>
<organism evidence="1 2">
    <name type="scientific">Pontimonas salivibrio</name>
    <dbReference type="NCBI Taxonomy" id="1159327"/>
    <lineage>
        <taxon>Bacteria</taxon>
        <taxon>Bacillati</taxon>
        <taxon>Actinomycetota</taxon>
        <taxon>Actinomycetes</taxon>
        <taxon>Micrococcales</taxon>
        <taxon>Microbacteriaceae</taxon>
        <taxon>Pontimonas</taxon>
    </lineage>
</organism>
<evidence type="ECO:0000313" key="2">
    <source>
        <dbReference type="Proteomes" id="UP000243077"/>
    </source>
</evidence>
<dbReference type="KEGG" id="psai:C3B54_111160"/>
<dbReference type="Gene3D" id="2.40.50.200">
    <property type="entry name" value="Bacterial OB-fold"/>
    <property type="match status" value="1"/>
</dbReference>
<protein>
    <submittedName>
        <fullName evidence="1">OB domain-containing protein</fullName>
    </submittedName>
</protein>
<dbReference type="InterPro" id="IPR036700">
    <property type="entry name" value="BOBF_sf"/>
</dbReference>
<gene>
    <name evidence="1" type="ORF">C3B54_111160</name>
</gene>
<proteinExistence type="predicted"/>
<dbReference type="SUPFAM" id="SSF101756">
    <property type="entry name" value="Hypothetical protein YgiW"/>
    <property type="match status" value="1"/>
</dbReference>
<accession>A0A2L2BR28</accession>
<dbReference type="AlphaFoldDB" id="A0A2L2BR28"/>
<keyword evidence="2" id="KW-1185">Reference proteome</keyword>
<sequence>MNKKTVALVGGAFALGALSVAGGVAIGAGLAGGSPVPPDTSVVAAPAPISAETEGLSEPTPTSDVTRGTSDFAPTAIEALQRNTVAAVSGTVERITDEDEFVLRDATGTIPVWTGGDMVPVQPGEPVTVRGYVDDDVLIELYAQEIVRENGQVIILRGRG</sequence>
<reference evidence="1 2" key="1">
    <citation type="submission" date="2018-02" db="EMBL/GenBank/DDBJ databases">
        <title>Complete genome of the streamlined marine actinobacterium Pontimonas salivibrio CL-TW6 adapted to coastal planktonic lifestype.</title>
        <authorList>
            <person name="Cho B.C."/>
            <person name="Hardies S.C."/>
            <person name="Jang G.I."/>
            <person name="Hwang C.Y."/>
        </authorList>
    </citation>
    <scope>NUCLEOTIDE SEQUENCE [LARGE SCALE GENOMIC DNA]</scope>
    <source>
        <strain evidence="1 2">CL-TW6</strain>
    </source>
</reference>
<dbReference type="EMBL" id="CP026923">
    <property type="protein sequence ID" value="AVG24120.1"/>
    <property type="molecule type" value="Genomic_DNA"/>
</dbReference>